<proteinExistence type="predicted"/>
<organism evidence="2 3">
    <name type="scientific">Phaseolus angularis</name>
    <name type="common">Azuki bean</name>
    <name type="synonym">Vigna angularis</name>
    <dbReference type="NCBI Taxonomy" id="3914"/>
    <lineage>
        <taxon>Eukaryota</taxon>
        <taxon>Viridiplantae</taxon>
        <taxon>Streptophyta</taxon>
        <taxon>Embryophyta</taxon>
        <taxon>Tracheophyta</taxon>
        <taxon>Spermatophyta</taxon>
        <taxon>Magnoliopsida</taxon>
        <taxon>eudicotyledons</taxon>
        <taxon>Gunneridae</taxon>
        <taxon>Pentapetalae</taxon>
        <taxon>rosids</taxon>
        <taxon>fabids</taxon>
        <taxon>Fabales</taxon>
        <taxon>Fabaceae</taxon>
        <taxon>Papilionoideae</taxon>
        <taxon>50 kb inversion clade</taxon>
        <taxon>NPAAA clade</taxon>
        <taxon>indigoferoid/millettioid clade</taxon>
        <taxon>Phaseoleae</taxon>
        <taxon>Vigna</taxon>
    </lineage>
</organism>
<dbReference type="EMBL" id="CM003375">
    <property type="protein sequence ID" value="KOM43707.1"/>
    <property type="molecule type" value="Genomic_DNA"/>
</dbReference>
<protein>
    <submittedName>
        <fullName evidence="2">Uncharacterized protein</fullName>
    </submittedName>
</protein>
<dbReference type="Gramene" id="KOM43707">
    <property type="protein sequence ID" value="KOM43707"/>
    <property type="gene ID" value="LR48_Vigan05g131200"/>
</dbReference>
<accession>A0A0L9UMB2</accession>
<feature type="region of interest" description="Disordered" evidence="1">
    <location>
        <begin position="1"/>
        <end position="23"/>
    </location>
</feature>
<dbReference type="Proteomes" id="UP000053144">
    <property type="component" value="Chromosome 5"/>
</dbReference>
<name>A0A0L9UMB2_PHAAN</name>
<feature type="compositionally biased region" description="Acidic residues" evidence="1">
    <location>
        <begin position="47"/>
        <end position="57"/>
    </location>
</feature>
<evidence type="ECO:0000313" key="3">
    <source>
        <dbReference type="Proteomes" id="UP000053144"/>
    </source>
</evidence>
<evidence type="ECO:0000313" key="2">
    <source>
        <dbReference type="EMBL" id="KOM43707.1"/>
    </source>
</evidence>
<feature type="compositionally biased region" description="Basic and acidic residues" evidence="1">
    <location>
        <begin position="58"/>
        <end position="67"/>
    </location>
</feature>
<evidence type="ECO:0000256" key="1">
    <source>
        <dbReference type="SAM" id="MobiDB-lite"/>
    </source>
</evidence>
<feature type="region of interest" description="Disordered" evidence="1">
    <location>
        <begin position="44"/>
        <end position="67"/>
    </location>
</feature>
<gene>
    <name evidence="2" type="ORF">LR48_Vigan05g131200</name>
</gene>
<sequence>MNLNSAAAASLHFPTPTEGDKKERGFCCFLNATIAIIRRGGVVAVGDGEEEDDDDVDDKDKSEDNVS</sequence>
<reference evidence="3" key="1">
    <citation type="journal article" date="2015" name="Proc. Natl. Acad. Sci. U.S.A.">
        <title>Genome sequencing of adzuki bean (Vigna angularis) provides insight into high starch and low fat accumulation and domestication.</title>
        <authorList>
            <person name="Yang K."/>
            <person name="Tian Z."/>
            <person name="Chen C."/>
            <person name="Luo L."/>
            <person name="Zhao B."/>
            <person name="Wang Z."/>
            <person name="Yu L."/>
            <person name="Li Y."/>
            <person name="Sun Y."/>
            <person name="Li W."/>
            <person name="Chen Y."/>
            <person name="Li Y."/>
            <person name="Zhang Y."/>
            <person name="Ai D."/>
            <person name="Zhao J."/>
            <person name="Shang C."/>
            <person name="Ma Y."/>
            <person name="Wu B."/>
            <person name="Wang M."/>
            <person name="Gao L."/>
            <person name="Sun D."/>
            <person name="Zhang P."/>
            <person name="Guo F."/>
            <person name="Wang W."/>
            <person name="Li Y."/>
            <person name="Wang J."/>
            <person name="Varshney R.K."/>
            <person name="Wang J."/>
            <person name="Ling H.Q."/>
            <person name="Wan P."/>
        </authorList>
    </citation>
    <scope>NUCLEOTIDE SEQUENCE</scope>
    <source>
        <strain evidence="3">cv. Jingnong 6</strain>
    </source>
</reference>
<dbReference type="AlphaFoldDB" id="A0A0L9UMB2"/>